<evidence type="ECO:0000313" key="2">
    <source>
        <dbReference type="Proteomes" id="UP001060085"/>
    </source>
</evidence>
<comment type="caution">
    <text evidence="1">The sequence shown here is derived from an EMBL/GenBank/DDBJ whole genome shotgun (WGS) entry which is preliminary data.</text>
</comment>
<evidence type="ECO:0000313" key="1">
    <source>
        <dbReference type="EMBL" id="KAI5673941.1"/>
    </source>
</evidence>
<keyword evidence="2" id="KW-1185">Reference proteome</keyword>
<gene>
    <name evidence="1" type="ORF">M9H77_14305</name>
</gene>
<organism evidence="1 2">
    <name type="scientific">Catharanthus roseus</name>
    <name type="common">Madagascar periwinkle</name>
    <name type="synonym">Vinca rosea</name>
    <dbReference type="NCBI Taxonomy" id="4058"/>
    <lineage>
        <taxon>Eukaryota</taxon>
        <taxon>Viridiplantae</taxon>
        <taxon>Streptophyta</taxon>
        <taxon>Embryophyta</taxon>
        <taxon>Tracheophyta</taxon>
        <taxon>Spermatophyta</taxon>
        <taxon>Magnoliopsida</taxon>
        <taxon>eudicotyledons</taxon>
        <taxon>Gunneridae</taxon>
        <taxon>Pentapetalae</taxon>
        <taxon>asterids</taxon>
        <taxon>lamiids</taxon>
        <taxon>Gentianales</taxon>
        <taxon>Apocynaceae</taxon>
        <taxon>Rauvolfioideae</taxon>
        <taxon>Vinceae</taxon>
        <taxon>Catharanthinae</taxon>
        <taxon>Catharanthus</taxon>
    </lineage>
</organism>
<dbReference type="Proteomes" id="UP001060085">
    <property type="component" value="Linkage Group LG03"/>
</dbReference>
<dbReference type="EMBL" id="CM044703">
    <property type="protein sequence ID" value="KAI5673941.1"/>
    <property type="molecule type" value="Genomic_DNA"/>
</dbReference>
<accession>A0ACC0BMS4</accession>
<proteinExistence type="predicted"/>
<name>A0ACC0BMS4_CATRO</name>
<protein>
    <submittedName>
        <fullName evidence="1">Uncharacterized protein</fullName>
    </submittedName>
</protein>
<sequence length="163" mass="18426">MKWTQAMDDTFVKAMLNQHYEGYRVEGSFTPIAYINMENPNTDKWRTKPINNYDSLEELFTKDRATGEGSMTAKEKCKRWAYEDVGKEAGGIDEIDMLVEQNEVTLKSFANTQRESDEEVKNGSQASKKTAQQQGKTKKVSTGEEVLKSALDNVAEALREGIL</sequence>
<reference evidence="2" key="1">
    <citation type="journal article" date="2023" name="Nat. Plants">
        <title>Single-cell RNA sequencing provides a high-resolution roadmap for understanding the multicellular compartmentation of specialized metabolism.</title>
        <authorList>
            <person name="Sun S."/>
            <person name="Shen X."/>
            <person name="Li Y."/>
            <person name="Li Y."/>
            <person name="Wang S."/>
            <person name="Li R."/>
            <person name="Zhang H."/>
            <person name="Shen G."/>
            <person name="Guo B."/>
            <person name="Wei J."/>
            <person name="Xu J."/>
            <person name="St-Pierre B."/>
            <person name="Chen S."/>
            <person name="Sun C."/>
        </authorList>
    </citation>
    <scope>NUCLEOTIDE SEQUENCE [LARGE SCALE GENOMIC DNA]</scope>
</reference>